<dbReference type="Gene3D" id="3.90.245.10">
    <property type="entry name" value="Ribonucleoside hydrolase-like"/>
    <property type="match status" value="1"/>
</dbReference>
<dbReference type="RefSeq" id="WP_019244745.1">
    <property type="nucleotide sequence ID" value="NZ_CAPH01000003.1"/>
</dbReference>
<dbReference type="SUPFAM" id="SSF53590">
    <property type="entry name" value="Nucleoside hydrolase"/>
    <property type="match status" value="1"/>
</dbReference>
<evidence type="ECO:0000259" key="2">
    <source>
        <dbReference type="Pfam" id="PF01156"/>
    </source>
</evidence>
<keyword evidence="4" id="KW-1185">Reference proteome</keyword>
<proteinExistence type="predicted"/>
<keyword evidence="3" id="KW-0378">Hydrolase</keyword>
<gene>
    <name evidence="3" type="ORF">NQ491_03310</name>
</gene>
<sequence length="329" mass="35602">MKKLLCMLMAAAACAACAPKEPPVSLIFDTDMAPDYDDVGALAVLHALADSGEARILATVSSNRLETTVPCIDVINTYFGREEIPLGAPKGEAVSQDTWHKGLRWTSELPARFPHRTGSASQAEDAVAVYRRALAGEPDTSVVVVTVGFFTNLRDLLLSGPDSLSELTGRELVERKVKRLVSMAGHFPEGLEFNVMMDAPAAAYVMEHWPSPVILSGFEIGEKIITGRRTAAEGPADSPVAEAYRMSLPQDNPAGRNSWDQSAVLVAVRGPEPGFGLEHGTLTVDPSDSTDRWTPDPSGRHARLTFRQSPEQIAEQIESLMMHRPVCGR</sequence>
<feature type="domain" description="Inosine/uridine-preferring nucleoside hydrolase" evidence="2">
    <location>
        <begin position="26"/>
        <end position="232"/>
    </location>
</feature>
<keyword evidence="1" id="KW-0732">Signal</keyword>
<name>A0ABY5V0S3_9BACT</name>
<dbReference type="InterPro" id="IPR001910">
    <property type="entry name" value="Inosine/uridine_hydrolase_dom"/>
</dbReference>
<dbReference type="GO" id="GO:0016787">
    <property type="term" value="F:hydrolase activity"/>
    <property type="evidence" value="ECO:0007669"/>
    <property type="project" value="UniProtKB-KW"/>
</dbReference>
<dbReference type="InterPro" id="IPR036452">
    <property type="entry name" value="Ribo_hydro-like"/>
</dbReference>
<dbReference type="EMBL" id="CP102294">
    <property type="protein sequence ID" value="UWN57821.1"/>
    <property type="molecule type" value="Genomic_DNA"/>
</dbReference>
<dbReference type="Proteomes" id="UP001059295">
    <property type="component" value="Chromosome"/>
</dbReference>
<reference evidence="3" key="1">
    <citation type="journal article" date="2022" name="Cell">
        <title>Design, construction, and in vivo augmentation of a complex gut microbiome.</title>
        <authorList>
            <person name="Cheng A.G."/>
            <person name="Ho P.Y."/>
            <person name="Aranda-Diaz A."/>
            <person name="Jain S."/>
            <person name="Yu F.B."/>
            <person name="Meng X."/>
            <person name="Wang M."/>
            <person name="Iakiviak M."/>
            <person name="Nagashima K."/>
            <person name="Zhao A."/>
            <person name="Murugkar P."/>
            <person name="Patil A."/>
            <person name="Atabakhsh K."/>
            <person name="Weakley A."/>
            <person name="Yan J."/>
            <person name="Brumbaugh A.R."/>
            <person name="Higginbottom S."/>
            <person name="Dimas A."/>
            <person name="Shiver A.L."/>
            <person name="Deutschbauer A."/>
            <person name="Neff N."/>
            <person name="Sonnenburg J.L."/>
            <person name="Huang K.C."/>
            <person name="Fischbach M.A."/>
        </authorList>
    </citation>
    <scope>NUCLEOTIDE SEQUENCE</scope>
    <source>
        <strain evidence="3">AP11</strain>
    </source>
</reference>
<protein>
    <submittedName>
        <fullName evidence="3">Nucleoside hydrolase</fullName>
    </submittedName>
</protein>
<dbReference type="PANTHER" id="PTHR43264">
    <property type="match status" value="1"/>
</dbReference>
<evidence type="ECO:0000256" key="1">
    <source>
        <dbReference type="SAM" id="SignalP"/>
    </source>
</evidence>
<accession>A0ABY5V0S3</accession>
<organism evidence="3 4">
    <name type="scientific">Alistipes ihumii AP11</name>
    <dbReference type="NCBI Taxonomy" id="1211813"/>
    <lineage>
        <taxon>Bacteria</taxon>
        <taxon>Pseudomonadati</taxon>
        <taxon>Bacteroidota</taxon>
        <taxon>Bacteroidia</taxon>
        <taxon>Bacteroidales</taxon>
        <taxon>Rikenellaceae</taxon>
        <taxon>Alistipes</taxon>
    </lineage>
</organism>
<feature type="chain" id="PRO_5046604443" evidence="1">
    <location>
        <begin position="19"/>
        <end position="329"/>
    </location>
</feature>
<dbReference type="PANTHER" id="PTHR43264:SF1">
    <property type="entry name" value="INOSINE_URIDINE-PREFERRING NUCLEOSIDE HYDROLASE DOMAIN-CONTAINING PROTEIN"/>
    <property type="match status" value="1"/>
</dbReference>
<evidence type="ECO:0000313" key="4">
    <source>
        <dbReference type="Proteomes" id="UP001059295"/>
    </source>
</evidence>
<feature type="signal peptide" evidence="1">
    <location>
        <begin position="1"/>
        <end position="18"/>
    </location>
</feature>
<dbReference type="GeneID" id="82890730"/>
<dbReference type="Pfam" id="PF01156">
    <property type="entry name" value="IU_nuc_hydro"/>
    <property type="match status" value="1"/>
</dbReference>
<evidence type="ECO:0000313" key="3">
    <source>
        <dbReference type="EMBL" id="UWN57821.1"/>
    </source>
</evidence>